<dbReference type="EMBL" id="KV441387">
    <property type="protein sequence ID" value="OAF62285.1"/>
    <property type="molecule type" value="Genomic_DNA"/>
</dbReference>
<evidence type="ECO:0000259" key="3">
    <source>
        <dbReference type="PROSITE" id="PS50157"/>
    </source>
</evidence>
<feature type="compositionally biased region" description="Basic and acidic residues" evidence="2">
    <location>
        <begin position="542"/>
        <end position="554"/>
    </location>
</feature>
<accession>A0A177AJS9</accession>
<feature type="region of interest" description="Disordered" evidence="2">
    <location>
        <begin position="742"/>
        <end position="860"/>
    </location>
</feature>
<keyword evidence="1" id="KW-0862">Zinc</keyword>
<feature type="compositionally biased region" description="Low complexity" evidence="2">
    <location>
        <begin position="389"/>
        <end position="408"/>
    </location>
</feature>
<evidence type="ECO:0000256" key="2">
    <source>
        <dbReference type="SAM" id="MobiDB-lite"/>
    </source>
</evidence>
<dbReference type="AlphaFoldDB" id="A0A177AJS9"/>
<dbReference type="GeneID" id="36284191"/>
<dbReference type="GO" id="GO:0008270">
    <property type="term" value="F:zinc ion binding"/>
    <property type="evidence" value="ECO:0007669"/>
    <property type="project" value="UniProtKB-KW"/>
</dbReference>
<keyword evidence="1" id="KW-0479">Metal-binding</keyword>
<dbReference type="InterPro" id="IPR013087">
    <property type="entry name" value="Znf_C2H2_type"/>
</dbReference>
<feature type="compositionally biased region" description="Polar residues" evidence="2">
    <location>
        <begin position="616"/>
        <end position="639"/>
    </location>
</feature>
<feature type="region of interest" description="Disordered" evidence="2">
    <location>
        <begin position="511"/>
        <end position="646"/>
    </location>
</feature>
<feature type="domain" description="C2H2-type" evidence="3">
    <location>
        <begin position="252"/>
        <end position="281"/>
    </location>
</feature>
<organism evidence="4">
    <name type="scientific">Pseudogymnoascus destructans</name>
    <dbReference type="NCBI Taxonomy" id="655981"/>
    <lineage>
        <taxon>Eukaryota</taxon>
        <taxon>Fungi</taxon>
        <taxon>Dikarya</taxon>
        <taxon>Ascomycota</taxon>
        <taxon>Pezizomycotina</taxon>
        <taxon>Leotiomycetes</taxon>
        <taxon>Thelebolales</taxon>
        <taxon>Thelebolaceae</taxon>
        <taxon>Pseudogymnoascus</taxon>
    </lineage>
</organism>
<dbReference type="Gene3D" id="3.30.160.60">
    <property type="entry name" value="Classic Zinc Finger"/>
    <property type="match status" value="1"/>
</dbReference>
<name>A0A177AJS9_9PEZI</name>
<feature type="region of interest" description="Disordered" evidence="2">
    <location>
        <begin position="315"/>
        <end position="366"/>
    </location>
</feature>
<reference evidence="4" key="1">
    <citation type="submission" date="2016-03" db="EMBL/GenBank/DDBJ databases">
        <title>Updated assembly of Pseudogymnoascus destructans, the fungus causing white-nose syndrome of bats.</title>
        <authorList>
            <person name="Palmer J.M."/>
            <person name="Drees K.P."/>
            <person name="Foster J.T."/>
            <person name="Lindner D.L."/>
        </authorList>
    </citation>
    <scope>NUCLEOTIDE SEQUENCE [LARGE SCALE GENOMIC DNA]</scope>
    <source>
        <strain evidence="4">20631-21</strain>
    </source>
</reference>
<feature type="compositionally biased region" description="Basic and acidic residues" evidence="2">
    <location>
        <begin position="796"/>
        <end position="809"/>
    </location>
</feature>
<dbReference type="VEuPathDB" id="FungiDB:GMDG_00415"/>
<feature type="region of interest" description="Disordered" evidence="2">
    <location>
        <begin position="668"/>
        <end position="690"/>
    </location>
</feature>
<dbReference type="Proteomes" id="UP000077154">
    <property type="component" value="Unassembled WGS sequence"/>
</dbReference>
<gene>
    <name evidence="4" type="ORF">VC83_01099</name>
</gene>
<feature type="compositionally biased region" description="Basic and acidic residues" evidence="2">
    <location>
        <begin position="516"/>
        <end position="534"/>
    </location>
</feature>
<dbReference type="SUPFAM" id="SSF57667">
    <property type="entry name" value="beta-beta-alpha zinc fingers"/>
    <property type="match status" value="1"/>
</dbReference>
<dbReference type="OrthoDB" id="37886at2759"/>
<dbReference type="PROSITE" id="PS50157">
    <property type="entry name" value="ZINC_FINGER_C2H2_2"/>
    <property type="match status" value="1"/>
</dbReference>
<evidence type="ECO:0000256" key="1">
    <source>
        <dbReference type="PROSITE-ProRule" id="PRU00042"/>
    </source>
</evidence>
<feature type="region of interest" description="Disordered" evidence="2">
    <location>
        <begin position="379"/>
        <end position="410"/>
    </location>
</feature>
<protein>
    <recommendedName>
        <fullName evidence="3">C2H2-type domain-containing protein</fullName>
    </recommendedName>
</protein>
<proteinExistence type="predicted"/>
<feature type="region of interest" description="Disordered" evidence="2">
    <location>
        <begin position="1"/>
        <end position="54"/>
    </location>
</feature>
<keyword evidence="1" id="KW-0863">Zinc-finger</keyword>
<feature type="compositionally biased region" description="Low complexity" evidence="2">
    <location>
        <begin position="34"/>
        <end position="50"/>
    </location>
</feature>
<feature type="compositionally biased region" description="Polar residues" evidence="2">
    <location>
        <begin position="13"/>
        <end position="28"/>
    </location>
</feature>
<sequence>MQQPMDLDPEAPPTNQSHKVDKTSTTSHAKTHDAPPSSGHPSPAPSSGSGHHNELYDRELSNFNAVVASISPAAARAGVRQNWRKCLLGSSSDESFFIRSLMGRTSDHVMTRTLEDEQERILEVASEHCKAFLDQAMAMRLESISAKDLVAALAKARRLGYDEMDLVEADEMVVPAERAEADEPNDTEEEAEEKLQVEVPEVLEVEGGARKDSWAKERLMEFRMKEQDDARQGSQTVFSQTEGHAKRKSKRKVCPACGATFLQSAGLKYHMDRKVCERQKPTAPLKFWCDLCSKGFTTSGGLTYHRLNNVCKGHETSAMSSPNAQLQAEQAAKYAKPPRNLTPRELLKSEPYPGALNVRTYSPPRNAQMPAARFTEFKASPKPLPMHPSPQQYQPQPQSTPSSGSKPSVALTPEQFTEMNAKLEKEERRFESVLAKVSPHLSSADRHAEIKRLKAGSSTRKSIIRREYGVQVRRSKVATANAIRTASGGVDISMVDAPPSTNGFAAINRIAPCRAEPSEPDSKRRRTGEVEVRGRNPSMYDPLRDDSERSRSVEYPRPGFNGAQQLPHPDQVLKSDNRPTTAQRQNGIIPRSRPPLPLHAQRPPHGTPQHDPYRQPSYQHHQTPTGGFTSVNTEPSVSTPHGRCDRHHAPVARMQTYAAPPFYVDQDRREPAHPAHPPYHPGHPTHDAAGTFGVLKSHKKVPVREAQAQWENLQGGGGQLGVNGVERKTSARTGGLIQILSDSSSYSHTPPQEKVVAQAPQKAPAPSSADVPPDSRKSAGVCGRPTALPARSSPRPGEKVGEVREVRGEEESDSDDGSDTSIPARRTPVKNEAYRDTAQPRSAWGKGKYGRDEKENRGFE</sequence>
<feature type="compositionally biased region" description="Polar residues" evidence="2">
    <location>
        <begin position="317"/>
        <end position="328"/>
    </location>
</feature>
<dbReference type="eggNOG" id="ENOG502RJIP">
    <property type="taxonomic scope" value="Eukaryota"/>
</dbReference>
<feature type="compositionally biased region" description="Low complexity" evidence="2">
    <location>
        <begin position="754"/>
        <end position="772"/>
    </location>
</feature>
<dbReference type="InterPro" id="IPR036236">
    <property type="entry name" value="Znf_C2H2_sf"/>
</dbReference>
<dbReference type="RefSeq" id="XP_024327557.1">
    <property type="nucleotide sequence ID" value="XM_024464784.1"/>
</dbReference>
<evidence type="ECO:0000313" key="4">
    <source>
        <dbReference type="EMBL" id="OAF62285.1"/>
    </source>
</evidence>
<feature type="compositionally biased region" description="Basic and acidic residues" evidence="2">
    <location>
        <begin position="849"/>
        <end position="860"/>
    </location>
</feature>